<name>A0A397T8T5_9GLOM</name>
<dbReference type="PROSITE" id="PS51886">
    <property type="entry name" value="TLDC"/>
    <property type="match status" value="1"/>
</dbReference>
<feature type="domain" description="BTB" evidence="1">
    <location>
        <begin position="23"/>
        <end position="96"/>
    </location>
</feature>
<dbReference type="Pfam" id="PF07707">
    <property type="entry name" value="BACK"/>
    <property type="match status" value="1"/>
</dbReference>
<protein>
    <recommendedName>
        <fullName evidence="5">BTB/POZ domain-containing protein</fullName>
    </recommendedName>
</protein>
<dbReference type="InterPro" id="IPR000210">
    <property type="entry name" value="BTB/POZ_dom"/>
</dbReference>
<dbReference type="OrthoDB" id="1893551at2759"/>
<evidence type="ECO:0000313" key="4">
    <source>
        <dbReference type="Proteomes" id="UP000265703"/>
    </source>
</evidence>
<sequence length="468" mass="54219">MTSIFHSGLSKDISLLLNDPDDFNVIIQVGENEDIKEFRAHSIILRARSPYFKSALATKWITIKDNMIMYKKPNITPTVFDMILRYIYTGELDLTNYLGENILGLLVASDELLIEELFNHVQDYLIEKQTTWVQKNFVLVLHTVFEITNCKKLQDHCLESICSDPQSFVTSKNFPLLDKEILYGLLKRDDFLEEEVVIWDCLIKWGIEQTPSLGKNNNDRTKWNNTNYQALKKTLDQFIPYIRFMEISPADYFDKIRPYRTIIPNHICDEVEEFYFKGTLPKIITASPRIRKIKIKSNLIKPKLASIIAGWIERTNEKNLSRKYNFDLLYRGSRDGINTNTFRIKCNDQGPCLILIKNQKLEKIYGGYNPLSFTNVDGQYSTTESFIFSFENNEDILNMKISRVRLNCANHAIYGNYSDGFNFGNVLRMSGQTIYFGGSSCFDNIGNVLNLNTSFIPVEIEVFKIITL</sequence>
<proteinExistence type="predicted"/>
<dbReference type="Gene3D" id="3.30.710.10">
    <property type="entry name" value="Potassium Channel Kv1.1, Chain A"/>
    <property type="match status" value="1"/>
</dbReference>
<dbReference type="EMBL" id="QKYT01000119">
    <property type="protein sequence ID" value="RIA92707.1"/>
    <property type="molecule type" value="Genomic_DNA"/>
</dbReference>
<dbReference type="AlphaFoldDB" id="A0A397T8T5"/>
<dbReference type="InterPro" id="IPR011705">
    <property type="entry name" value="BACK"/>
</dbReference>
<evidence type="ECO:0000259" key="1">
    <source>
        <dbReference type="PROSITE" id="PS50097"/>
    </source>
</evidence>
<dbReference type="Pfam" id="PF07534">
    <property type="entry name" value="TLD"/>
    <property type="match status" value="1"/>
</dbReference>
<evidence type="ECO:0008006" key="5">
    <source>
        <dbReference type="Google" id="ProtNLM"/>
    </source>
</evidence>
<evidence type="ECO:0000313" key="3">
    <source>
        <dbReference type="EMBL" id="RIA92707.1"/>
    </source>
</evidence>
<dbReference type="SMART" id="SM00875">
    <property type="entry name" value="BACK"/>
    <property type="match status" value="1"/>
</dbReference>
<organism evidence="3 4">
    <name type="scientific">Glomus cerebriforme</name>
    <dbReference type="NCBI Taxonomy" id="658196"/>
    <lineage>
        <taxon>Eukaryota</taxon>
        <taxon>Fungi</taxon>
        <taxon>Fungi incertae sedis</taxon>
        <taxon>Mucoromycota</taxon>
        <taxon>Glomeromycotina</taxon>
        <taxon>Glomeromycetes</taxon>
        <taxon>Glomerales</taxon>
        <taxon>Glomeraceae</taxon>
        <taxon>Glomus</taxon>
    </lineage>
</organism>
<dbReference type="Proteomes" id="UP000265703">
    <property type="component" value="Unassembled WGS sequence"/>
</dbReference>
<dbReference type="PANTHER" id="PTHR24410:SF23">
    <property type="entry name" value="BTB DOMAIN-CONTAINING PROTEIN-RELATED"/>
    <property type="match status" value="1"/>
</dbReference>
<accession>A0A397T8T5</accession>
<feature type="domain" description="TLDc" evidence="2">
    <location>
        <begin position="298"/>
        <end position="466"/>
    </location>
</feature>
<reference evidence="3 4" key="1">
    <citation type="submission" date="2018-06" db="EMBL/GenBank/DDBJ databases">
        <title>Comparative genomics reveals the genomic features of Rhizophagus irregularis, R. cerebriforme, R. diaphanum and Gigaspora rosea, and their symbiotic lifestyle signature.</title>
        <authorList>
            <person name="Morin E."/>
            <person name="San Clemente H."/>
            <person name="Chen E.C.H."/>
            <person name="De La Providencia I."/>
            <person name="Hainaut M."/>
            <person name="Kuo A."/>
            <person name="Kohler A."/>
            <person name="Murat C."/>
            <person name="Tang N."/>
            <person name="Roy S."/>
            <person name="Loubradou J."/>
            <person name="Henrissat B."/>
            <person name="Grigoriev I.V."/>
            <person name="Corradi N."/>
            <person name="Roux C."/>
            <person name="Martin F.M."/>
        </authorList>
    </citation>
    <scope>NUCLEOTIDE SEQUENCE [LARGE SCALE GENOMIC DNA]</scope>
    <source>
        <strain evidence="3 4">DAOM 227022</strain>
    </source>
</reference>
<dbReference type="PROSITE" id="PS50097">
    <property type="entry name" value="BTB"/>
    <property type="match status" value="1"/>
</dbReference>
<dbReference type="SUPFAM" id="SSF54695">
    <property type="entry name" value="POZ domain"/>
    <property type="match status" value="1"/>
</dbReference>
<dbReference type="InterPro" id="IPR051481">
    <property type="entry name" value="BTB-POZ/Galectin-3-binding"/>
</dbReference>
<dbReference type="SMART" id="SM00225">
    <property type="entry name" value="BTB"/>
    <property type="match status" value="1"/>
</dbReference>
<dbReference type="Pfam" id="PF00651">
    <property type="entry name" value="BTB"/>
    <property type="match status" value="1"/>
</dbReference>
<gene>
    <name evidence="3" type="ORF">C1645_820294</name>
</gene>
<keyword evidence="4" id="KW-1185">Reference proteome</keyword>
<dbReference type="InterPro" id="IPR011333">
    <property type="entry name" value="SKP1/BTB/POZ_sf"/>
</dbReference>
<dbReference type="InterPro" id="IPR006571">
    <property type="entry name" value="TLDc_dom"/>
</dbReference>
<comment type="caution">
    <text evidence="3">The sequence shown here is derived from an EMBL/GenBank/DDBJ whole genome shotgun (WGS) entry which is preliminary data.</text>
</comment>
<dbReference type="PANTHER" id="PTHR24410">
    <property type="entry name" value="HL07962P-RELATED"/>
    <property type="match status" value="1"/>
</dbReference>
<dbReference type="CDD" id="cd18186">
    <property type="entry name" value="BTB_POZ_ZBTB_KLHL-like"/>
    <property type="match status" value="1"/>
</dbReference>
<evidence type="ECO:0000259" key="2">
    <source>
        <dbReference type="PROSITE" id="PS51886"/>
    </source>
</evidence>